<feature type="region of interest" description="Disordered" evidence="1">
    <location>
        <begin position="55"/>
        <end position="89"/>
    </location>
</feature>
<dbReference type="AlphaFoldDB" id="A0AAD8XYQ7"/>
<gene>
    <name evidence="2" type="ORF">QTG54_013372</name>
</gene>
<sequence length="265" mass="29858">MTMDLPMKKRRMVEKIPMAPSGGCGGGSEATAFVSPPANRGRTIISSLQSSASSAATSYNDENNNNDSIFSSRGGHQSHQSTEIQQKQRVLRPDESNLYDIPSNLHATYQPLPFLVRMLISLSSAAMSWKQFITLTFTVHHRLVSATIKNAMVILVRYLLVSSVAKLCLQEWMSPPSRVTTKYLADNDLLPSRLSRYQFVTPMDVNDVMGGDDASSEEDDAEKRAKAFPRQFEREFNWIDPKPDEKTNMEPRFYLHIERHIITAT</sequence>
<dbReference type="Proteomes" id="UP001224775">
    <property type="component" value="Unassembled WGS sequence"/>
</dbReference>
<reference evidence="2" key="1">
    <citation type="submission" date="2023-06" db="EMBL/GenBank/DDBJ databases">
        <title>Survivors Of The Sea: Transcriptome response of Skeletonema marinoi to long-term dormancy.</title>
        <authorList>
            <person name="Pinder M.I.M."/>
            <person name="Kourtchenko O."/>
            <person name="Robertson E.K."/>
            <person name="Larsson T."/>
            <person name="Maumus F."/>
            <person name="Osuna-Cruz C.M."/>
            <person name="Vancaester E."/>
            <person name="Stenow R."/>
            <person name="Vandepoele K."/>
            <person name="Ploug H."/>
            <person name="Bruchert V."/>
            <person name="Godhe A."/>
            <person name="Topel M."/>
        </authorList>
    </citation>
    <scope>NUCLEOTIDE SEQUENCE</scope>
    <source>
        <strain evidence="2">R05AC</strain>
    </source>
</reference>
<proteinExistence type="predicted"/>
<accession>A0AAD8XYQ7</accession>
<evidence type="ECO:0000313" key="3">
    <source>
        <dbReference type="Proteomes" id="UP001224775"/>
    </source>
</evidence>
<organism evidence="2 3">
    <name type="scientific">Skeletonema marinoi</name>
    <dbReference type="NCBI Taxonomy" id="267567"/>
    <lineage>
        <taxon>Eukaryota</taxon>
        <taxon>Sar</taxon>
        <taxon>Stramenopiles</taxon>
        <taxon>Ochrophyta</taxon>
        <taxon>Bacillariophyta</taxon>
        <taxon>Coscinodiscophyceae</taxon>
        <taxon>Thalassiosirophycidae</taxon>
        <taxon>Thalassiosirales</taxon>
        <taxon>Skeletonemataceae</taxon>
        <taxon>Skeletonema</taxon>
        <taxon>Skeletonema marinoi-dohrnii complex</taxon>
    </lineage>
</organism>
<name>A0AAD8XYQ7_9STRA</name>
<protein>
    <submittedName>
        <fullName evidence="2">Uncharacterized protein</fullName>
    </submittedName>
</protein>
<feature type="compositionally biased region" description="Polar residues" evidence="1">
    <location>
        <begin position="59"/>
        <end position="88"/>
    </location>
</feature>
<keyword evidence="3" id="KW-1185">Reference proteome</keyword>
<evidence type="ECO:0000313" key="2">
    <source>
        <dbReference type="EMBL" id="KAK1735925.1"/>
    </source>
</evidence>
<feature type="region of interest" description="Disordered" evidence="1">
    <location>
        <begin position="17"/>
        <end position="36"/>
    </location>
</feature>
<evidence type="ECO:0000256" key="1">
    <source>
        <dbReference type="SAM" id="MobiDB-lite"/>
    </source>
</evidence>
<comment type="caution">
    <text evidence="2">The sequence shown here is derived from an EMBL/GenBank/DDBJ whole genome shotgun (WGS) entry which is preliminary data.</text>
</comment>
<dbReference type="EMBL" id="JATAAI010000031">
    <property type="protein sequence ID" value="KAK1735925.1"/>
    <property type="molecule type" value="Genomic_DNA"/>
</dbReference>